<organism evidence="6 7">
    <name type="scientific">Rugosimonospora africana</name>
    <dbReference type="NCBI Taxonomy" id="556532"/>
    <lineage>
        <taxon>Bacteria</taxon>
        <taxon>Bacillati</taxon>
        <taxon>Actinomycetota</taxon>
        <taxon>Actinomycetes</taxon>
        <taxon>Micromonosporales</taxon>
        <taxon>Micromonosporaceae</taxon>
        <taxon>Rugosimonospora</taxon>
    </lineage>
</organism>
<dbReference type="Gene3D" id="3.20.170.30">
    <property type="match status" value="1"/>
</dbReference>
<dbReference type="GO" id="GO:0003950">
    <property type="term" value="F:NAD+ poly-ADP-ribosyltransferase activity"/>
    <property type="evidence" value="ECO:0007669"/>
    <property type="project" value="InterPro"/>
</dbReference>
<evidence type="ECO:0000313" key="6">
    <source>
        <dbReference type="EMBL" id="GIH14119.1"/>
    </source>
</evidence>
<gene>
    <name evidence="5 6" type="primary">kptA</name>
    <name evidence="6" type="ORF">Raf01_22910</name>
</gene>
<proteinExistence type="inferred from homology"/>
<evidence type="ECO:0000256" key="1">
    <source>
        <dbReference type="ARBA" id="ARBA00009836"/>
    </source>
</evidence>
<dbReference type="Gene3D" id="1.10.10.970">
    <property type="entry name" value="RNA 2'-phosphotransferase, Tpt1/KptA family, N-terminal domain"/>
    <property type="match status" value="1"/>
</dbReference>
<evidence type="ECO:0000256" key="2">
    <source>
        <dbReference type="ARBA" id="ARBA00022679"/>
    </source>
</evidence>
<protein>
    <recommendedName>
        <fullName evidence="5">Probable RNA 2'-phosphotransferase</fullName>
        <ecNumber evidence="5">2.7.1.-</ecNumber>
    </recommendedName>
</protein>
<keyword evidence="7" id="KW-1185">Reference proteome</keyword>
<dbReference type="GO" id="GO:0000215">
    <property type="term" value="F:tRNA 2'-phosphotransferase activity"/>
    <property type="evidence" value="ECO:0007669"/>
    <property type="project" value="TreeGrafter"/>
</dbReference>
<dbReference type="Pfam" id="PF01885">
    <property type="entry name" value="PTS_2-RNA"/>
    <property type="match status" value="1"/>
</dbReference>
<dbReference type="RefSeq" id="WP_203917781.1">
    <property type="nucleotide sequence ID" value="NZ_BONZ01000021.1"/>
</dbReference>
<keyword evidence="3 5" id="KW-0520">NAD</keyword>
<evidence type="ECO:0000313" key="7">
    <source>
        <dbReference type="Proteomes" id="UP000642748"/>
    </source>
</evidence>
<comment type="function">
    <text evidence="4 5">Removes the 2'-phosphate from RNA via an intermediate in which the phosphate is ADP-ribosylated by NAD followed by a presumed transesterification to release the RNA and generate ADP-ribose 1''-2''-cyclic phosphate (APPR&gt;P). May function as an ADP-ribosylase.</text>
</comment>
<comment type="similarity">
    <text evidence="1 5">Belongs to the KptA/TPT1 family.</text>
</comment>
<dbReference type="PANTHER" id="PTHR12684">
    <property type="entry name" value="PUTATIVE PHOSPHOTRANSFERASE"/>
    <property type="match status" value="1"/>
</dbReference>
<dbReference type="PANTHER" id="PTHR12684:SF2">
    <property type="entry name" value="TRNA 2'-PHOSPHOTRANSFERASE 1"/>
    <property type="match status" value="1"/>
</dbReference>
<dbReference type="InterPro" id="IPR042081">
    <property type="entry name" value="RNA_2'-PTrans_C"/>
</dbReference>
<dbReference type="EC" id="2.7.1.-" evidence="5"/>
<dbReference type="EMBL" id="BONZ01000021">
    <property type="protein sequence ID" value="GIH14119.1"/>
    <property type="molecule type" value="Genomic_DNA"/>
</dbReference>
<dbReference type="SUPFAM" id="SSF56399">
    <property type="entry name" value="ADP-ribosylation"/>
    <property type="match status" value="1"/>
</dbReference>
<comment type="caution">
    <text evidence="6">The sequence shown here is derived from an EMBL/GenBank/DDBJ whole genome shotgun (WGS) entry which is preliminary data.</text>
</comment>
<dbReference type="InterPro" id="IPR042080">
    <property type="entry name" value="RNA_2'-PTrans_N"/>
</dbReference>
<dbReference type="InterPro" id="IPR002745">
    <property type="entry name" value="Ptrans_KptA/Tpt1"/>
</dbReference>
<dbReference type="GO" id="GO:0006388">
    <property type="term" value="P:tRNA splicing, via endonucleolytic cleavage and ligation"/>
    <property type="evidence" value="ECO:0007669"/>
    <property type="project" value="UniProtKB-UniRule"/>
</dbReference>
<evidence type="ECO:0000256" key="4">
    <source>
        <dbReference type="ARBA" id="ARBA00025212"/>
    </source>
</evidence>
<dbReference type="HAMAP" id="MF_00299">
    <property type="entry name" value="KptA"/>
    <property type="match status" value="1"/>
</dbReference>
<dbReference type="AlphaFoldDB" id="A0A8J3QPM4"/>
<dbReference type="InterPro" id="IPR022928">
    <property type="entry name" value="RNA_2'-PTrans_KptA"/>
</dbReference>
<reference evidence="6" key="1">
    <citation type="submission" date="2021-01" db="EMBL/GenBank/DDBJ databases">
        <title>Whole genome shotgun sequence of Rugosimonospora africana NBRC 104875.</title>
        <authorList>
            <person name="Komaki H."/>
            <person name="Tamura T."/>
        </authorList>
    </citation>
    <scope>NUCLEOTIDE SEQUENCE</scope>
    <source>
        <strain evidence="6">NBRC 104875</strain>
    </source>
</reference>
<dbReference type="Proteomes" id="UP000642748">
    <property type="component" value="Unassembled WGS sequence"/>
</dbReference>
<sequence>MTGDPAADSRFLAYVLRHNPSAIGVTLDGAGWVAVDVLLAAMARHGRPLSREALGAVVAGGDKRRFETSGGRIRAMQGHSVPVDLGLEPLAPPAVLFHGTVPRFLAGIRAHGLRSGRRTHVHLSADDQTAAAVGARRGTPVVLRVDAAGMYRAGQLFYRAVNGVWLTAEVPPQWIVLPPELST</sequence>
<accession>A0A8J3QPM4</accession>
<keyword evidence="2 5" id="KW-0808">Transferase</keyword>
<evidence type="ECO:0000256" key="3">
    <source>
        <dbReference type="ARBA" id="ARBA00023027"/>
    </source>
</evidence>
<evidence type="ECO:0000256" key="5">
    <source>
        <dbReference type="HAMAP-Rule" id="MF_00299"/>
    </source>
</evidence>
<name>A0A8J3QPM4_9ACTN</name>